<keyword evidence="5" id="KW-1133">Transmembrane helix</keyword>
<dbReference type="PANTHER" id="PTHR46198:SF4">
    <property type="entry name" value="PROTEIN-TYROSINE-PHOSPHATASE"/>
    <property type="match status" value="1"/>
</dbReference>
<proteinExistence type="predicted"/>
<dbReference type="InterPro" id="IPR008356">
    <property type="entry name" value="Tyr_Pase_KIM-con"/>
</dbReference>
<keyword evidence="2" id="KW-0378">Hydrolase</keyword>
<dbReference type="GO" id="GO:0004725">
    <property type="term" value="F:protein tyrosine phosphatase activity"/>
    <property type="evidence" value="ECO:0007669"/>
    <property type="project" value="UniProtKB-EC"/>
</dbReference>
<dbReference type="GO" id="GO:0005886">
    <property type="term" value="C:plasma membrane"/>
    <property type="evidence" value="ECO:0007669"/>
    <property type="project" value="TreeGrafter"/>
</dbReference>
<evidence type="ECO:0000256" key="4">
    <source>
        <dbReference type="SAM" id="MobiDB-lite"/>
    </source>
</evidence>
<feature type="region of interest" description="Disordered" evidence="4">
    <location>
        <begin position="301"/>
        <end position="322"/>
    </location>
</feature>
<evidence type="ECO:0000313" key="7">
    <source>
        <dbReference type="Proteomes" id="UP000269396"/>
    </source>
</evidence>
<evidence type="ECO:0000256" key="3">
    <source>
        <dbReference type="ARBA" id="ARBA00022912"/>
    </source>
</evidence>
<dbReference type="GO" id="GO:0030054">
    <property type="term" value="C:cell junction"/>
    <property type="evidence" value="ECO:0007669"/>
    <property type="project" value="TreeGrafter"/>
</dbReference>
<dbReference type="GO" id="GO:0005829">
    <property type="term" value="C:cytosol"/>
    <property type="evidence" value="ECO:0007669"/>
    <property type="project" value="TreeGrafter"/>
</dbReference>
<evidence type="ECO:0000256" key="1">
    <source>
        <dbReference type="ARBA" id="ARBA00013064"/>
    </source>
</evidence>
<accession>A0A183P7P5</accession>
<evidence type="ECO:0000313" key="6">
    <source>
        <dbReference type="EMBL" id="VDP54226.1"/>
    </source>
</evidence>
<feature type="transmembrane region" description="Helical" evidence="5">
    <location>
        <begin position="562"/>
        <end position="581"/>
    </location>
</feature>
<dbReference type="Proteomes" id="UP000269396">
    <property type="component" value="Unassembled WGS sequence"/>
</dbReference>
<dbReference type="PANTHER" id="PTHR46198">
    <property type="entry name" value="PROTEIN-TYROSINE-PHOSPHATASE"/>
    <property type="match status" value="1"/>
</dbReference>
<reference evidence="6 7" key="1">
    <citation type="submission" date="2018-11" db="EMBL/GenBank/DDBJ databases">
        <authorList>
            <consortium name="Pathogen Informatics"/>
        </authorList>
    </citation>
    <scope>NUCLEOTIDE SEQUENCE [LARGE SCALE GENOMIC DNA]</scope>
    <source>
        <strain>Denwood</strain>
        <strain evidence="7">Zambia</strain>
    </source>
</reference>
<dbReference type="GO" id="GO:0007165">
    <property type="term" value="P:signal transduction"/>
    <property type="evidence" value="ECO:0007669"/>
    <property type="project" value="TreeGrafter"/>
</dbReference>
<sequence length="583" mass="64664">MDDNDDQSIFQRLFWCIYQKRCHDSSGQKESELTVDTEKIIHVDKSSTIQKNYASLTNAENLDNLTNNKTSLLGLLKFCGISTDCCPILQLHTKTPDNIVRLNSPSKQYGTNSLDGTVDSVQESKNLESVIKRSPVSLSPSIANRRHQTPPPHLLNSSFMATSPPVETQLYHIQPKEFVFTQACKPMPSSLMLQNNSLGAFTLTPTQLLHNPLILNTSADVLHSHCTPCESQSAPCSQTLITTQPLPLLNLPYSHVTCPNSDTVTQELNHSSCTNTTSCTGGSTQVPKTYPGIGFTASRRARSKGLLESRRGSRTSLTLSLSPSIDSPTPSCSVGSAQFSVFGGSLDEDPCTAEVLSEENESGNNIDSVNNIDNSNILHDNSMSSSNNNKQVNSRCNYLQSLNSFSHTTIISKQQQQQNFTTTISPLTSSSSTCNNGIVNSQHNNSVNDTQIGLINKGQYFVNNRCNLTCQRNRDLEQLINASLPLTYDQLKIKLRDNSTALFQEFWDIPMNHADKKELPIPGICHKNRYQSILPSKYNLYGCLLVMYFLFITSNYQREISLFIFLINICSYPLNCLFLLLTG</sequence>
<keyword evidence="5" id="KW-0472">Membrane</keyword>
<feature type="compositionally biased region" description="Low complexity" evidence="4">
    <location>
        <begin position="364"/>
        <end position="377"/>
    </location>
</feature>
<evidence type="ECO:0000256" key="5">
    <source>
        <dbReference type="SAM" id="Phobius"/>
    </source>
</evidence>
<keyword evidence="7" id="KW-1185">Reference proteome</keyword>
<dbReference type="EMBL" id="UZAL01030517">
    <property type="protein sequence ID" value="VDP54226.1"/>
    <property type="molecule type" value="Genomic_DNA"/>
</dbReference>
<dbReference type="AlphaFoldDB" id="A0A183P7P5"/>
<feature type="compositionally biased region" description="Polar residues" evidence="4">
    <location>
        <begin position="378"/>
        <end position="390"/>
    </location>
</feature>
<feature type="transmembrane region" description="Helical" evidence="5">
    <location>
        <begin position="538"/>
        <end position="556"/>
    </location>
</feature>
<feature type="region of interest" description="Disordered" evidence="4">
    <location>
        <begin position="359"/>
        <end position="390"/>
    </location>
</feature>
<dbReference type="EC" id="3.1.3.48" evidence="1"/>
<protein>
    <recommendedName>
        <fullName evidence="1">protein-tyrosine-phosphatase</fullName>
        <ecNumber evidence="1">3.1.3.48</ecNumber>
    </recommendedName>
</protein>
<keyword evidence="5" id="KW-0812">Transmembrane</keyword>
<dbReference type="GO" id="GO:0019901">
    <property type="term" value="F:protein kinase binding"/>
    <property type="evidence" value="ECO:0007669"/>
    <property type="project" value="TreeGrafter"/>
</dbReference>
<keyword evidence="3" id="KW-0904">Protein phosphatase</keyword>
<name>A0A183P7P5_9TREM</name>
<organism evidence="6 7">
    <name type="scientific">Schistosoma mattheei</name>
    <dbReference type="NCBI Taxonomy" id="31246"/>
    <lineage>
        <taxon>Eukaryota</taxon>
        <taxon>Metazoa</taxon>
        <taxon>Spiralia</taxon>
        <taxon>Lophotrochozoa</taxon>
        <taxon>Platyhelminthes</taxon>
        <taxon>Trematoda</taxon>
        <taxon>Digenea</taxon>
        <taxon>Strigeidida</taxon>
        <taxon>Schistosomatoidea</taxon>
        <taxon>Schistosomatidae</taxon>
        <taxon>Schistosoma</taxon>
    </lineage>
</organism>
<dbReference type="STRING" id="31246.A0A183P7P5"/>
<gene>
    <name evidence="6" type="ORF">SMTD_LOCUS10381</name>
</gene>
<evidence type="ECO:0000256" key="2">
    <source>
        <dbReference type="ARBA" id="ARBA00022801"/>
    </source>
</evidence>